<dbReference type="InterPro" id="IPR036259">
    <property type="entry name" value="MFS_trans_sf"/>
</dbReference>
<accession>A0A4R3KJ76</accession>
<sequence length="412" mass="47122">MNLKHWDLNLRVRIIAETINSILFWMFFPFMTLYFIDQFGEQLTGTLMIIPPILGVIANLFGGSAADRFGRKRMMVFSLGVQAIALFIFAFSFSPWVDYLIFIGISMMGSIYHPASMAMVADLVPLEERRPIFAAFYTAVNLGVVIGPIIGSFFFFNYRQYMILISSMITFMIFIVMVKVLRETLPLTAKDSTKGRNLTAQLKNYMVIFTDRVFFLYMVAGILISQVFMQMDLYLGVYLKKYVPSQVMNLGFWEIQVTGEKLFGWMISENGLLVVLFTVWVSQKIKAWSDEKALIISSLLFGLSYWLIAFTTNVWILIGLMALFTLAELIRTPVIQNFITEMAPEDQRGQYLGASSLQFTIGRAIAPLAVTLAGFFQPRIILSGIFILSIISALLYKWMFIIYRKRQLEQGE</sequence>
<keyword evidence="2" id="KW-0813">Transport</keyword>
<dbReference type="InterPro" id="IPR011701">
    <property type="entry name" value="MFS"/>
</dbReference>
<dbReference type="EMBL" id="SMAB01000003">
    <property type="protein sequence ID" value="TCS83698.1"/>
    <property type="molecule type" value="Genomic_DNA"/>
</dbReference>
<comment type="subcellular location">
    <subcellularLocation>
        <location evidence="1">Cell membrane</location>
        <topology evidence="1">Multi-pass membrane protein</topology>
    </subcellularLocation>
</comment>
<dbReference type="PANTHER" id="PTHR43414:SF1">
    <property type="entry name" value="PEPTIDE PERMEASE"/>
    <property type="match status" value="1"/>
</dbReference>
<reference evidence="9 10" key="1">
    <citation type="submission" date="2019-03" db="EMBL/GenBank/DDBJ databases">
        <title>Genomic Encyclopedia of Type Strains, Phase IV (KMG-IV): sequencing the most valuable type-strain genomes for metagenomic binning, comparative biology and taxonomic classification.</title>
        <authorList>
            <person name="Goeker M."/>
        </authorList>
    </citation>
    <scope>NUCLEOTIDE SEQUENCE [LARGE SCALE GENOMIC DNA]</scope>
    <source>
        <strain evidence="9 10">DSM 23802</strain>
    </source>
</reference>
<evidence type="ECO:0000256" key="4">
    <source>
        <dbReference type="ARBA" id="ARBA00022692"/>
    </source>
</evidence>
<comment type="caution">
    <text evidence="9">The sequence shown here is derived from an EMBL/GenBank/DDBJ whole genome shotgun (WGS) entry which is preliminary data.</text>
</comment>
<evidence type="ECO:0000256" key="5">
    <source>
        <dbReference type="ARBA" id="ARBA00022989"/>
    </source>
</evidence>
<dbReference type="Pfam" id="PF07690">
    <property type="entry name" value="MFS_1"/>
    <property type="match status" value="2"/>
</dbReference>
<evidence type="ECO:0000313" key="10">
    <source>
        <dbReference type="Proteomes" id="UP000295788"/>
    </source>
</evidence>
<feature type="transmembrane region" description="Helical" evidence="7">
    <location>
        <begin position="262"/>
        <end position="281"/>
    </location>
</feature>
<dbReference type="PROSITE" id="PS50850">
    <property type="entry name" value="MFS"/>
    <property type="match status" value="1"/>
</dbReference>
<feature type="transmembrane region" description="Helical" evidence="7">
    <location>
        <begin position="202"/>
        <end position="229"/>
    </location>
</feature>
<keyword evidence="4 7" id="KW-0812">Transmembrane</keyword>
<dbReference type="GO" id="GO:0005886">
    <property type="term" value="C:plasma membrane"/>
    <property type="evidence" value="ECO:0007669"/>
    <property type="project" value="UniProtKB-SubCell"/>
</dbReference>
<evidence type="ECO:0000313" key="9">
    <source>
        <dbReference type="EMBL" id="TCS83698.1"/>
    </source>
</evidence>
<dbReference type="Proteomes" id="UP000295788">
    <property type="component" value="Unassembled WGS sequence"/>
</dbReference>
<feature type="transmembrane region" description="Helical" evidence="7">
    <location>
        <begin position="12"/>
        <end position="36"/>
    </location>
</feature>
<dbReference type="OrthoDB" id="9793283at2"/>
<evidence type="ECO:0000256" key="3">
    <source>
        <dbReference type="ARBA" id="ARBA00022475"/>
    </source>
</evidence>
<feature type="transmembrane region" description="Helical" evidence="7">
    <location>
        <begin position="74"/>
        <end position="93"/>
    </location>
</feature>
<keyword evidence="10" id="KW-1185">Reference proteome</keyword>
<evidence type="ECO:0000256" key="2">
    <source>
        <dbReference type="ARBA" id="ARBA00022448"/>
    </source>
</evidence>
<evidence type="ECO:0000256" key="7">
    <source>
        <dbReference type="SAM" id="Phobius"/>
    </source>
</evidence>
<feature type="transmembrane region" description="Helical" evidence="7">
    <location>
        <begin position="132"/>
        <end position="155"/>
    </location>
</feature>
<dbReference type="GO" id="GO:0022857">
    <property type="term" value="F:transmembrane transporter activity"/>
    <property type="evidence" value="ECO:0007669"/>
    <property type="project" value="InterPro"/>
</dbReference>
<feature type="domain" description="Major facilitator superfamily (MFS) profile" evidence="8">
    <location>
        <begin position="1"/>
        <end position="407"/>
    </location>
</feature>
<feature type="transmembrane region" description="Helical" evidence="7">
    <location>
        <begin position="293"/>
        <end position="308"/>
    </location>
</feature>
<keyword evidence="3" id="KW-1003">Cell membrane</keyword>
<evidence type="ECO:0000256" key="1">
    <source>
        <dbReference type="ARBA" id="ARBA00004651"/>
    </source>
</evidence>
<proteinExistence type="predicted"/>
<evidence type="ECO:0000259" key="8">
    <source>
        <dbReference type="PROSITE" id="PS50850"/>
    </source>
</evidence>
<keyword evidence="6 7" id="KW-0472">Membrane</keyword>
<gene>
    <name evidence="9" type="ORF">EDD72_10319</name>
</gene>
<feature type="transmembrane region" description="Helical" evidence="7">
    <location>
        <begin position="99"/>
        <end position="120"/>
    </location>
</feature>
<dbReference type="AlphaFoldDB" id="A0A4R3KJ76"/>
<dbReference type="RefSeq" id="WP_132767104.1">
    <property type="nucleotide sequence ID" value="NZ_SMAB01000003.1"/>
</dbReference>
<dbReference type="InterPro" id="IPR020846">
    <property type="entry name" value="MFS_dom"/>
</dbReference>
<feature type="transmembrane region" description="Helical" evidence="7">
    <location>
        <begin position="380"/>
        <end position="403"/>
    </location>
</feature>
<name>A0A4R3KJ76_9BACI</name>
<evidence type="ECO:0000256" key="6">
    <source>
        <dbReference type="ARBA" id="ARBA00023136"/>
    </source>
</evidence>
<feature type="transmembrane region" description="Helical" evidence="7">
    <location>
        <begin position="42"/>
        <end position="62"/>
    </location>
</feature>
<dbReference type="CDD" id="cd17329">
    <property type="entry name" value="MFS_MdtH_MDR_like"/>
    <property type="match status" value="1"/>
</dbReference>
<dbReference type="Gene3D" id="1.20.1250.20">
    <property type="entry name" value="MFS general substrate transporter like domains"/>
    <property type="match status" value="1"/>
</dbReference>
<dbReference type="SUPFAM" id="SSF103473">
    <property type="entry name" value="MFS general substrate transporter"/>
    <property type="match status" value="1"/>
</dbReference>
<feature type="transmembrane region" description="Helical" evidence="7">
    <location>
        <begin position="161"/>
        <end position="181"/>
    </location>
</feature>
<keyword evidence="5 7" id="KW-1133">Transmembrane helix</keyword>
<protein>
    <submittedName>
        <fullName evidence="9">Putative MFS family arabinose efflux permease</fullName>
    </submittedName>
</protein>
<dbReference type="PANTHER" id="PTHR43414">
    <property type="entry name" value="MULTIDRUG RESISTANCE PROTEIN MDTG"/>
    <property type="match status" value="1"/>
</dbReference>
<organism evidence="9 10">
    <name type="scientific">Tepidibacillus fermentans</name>
    <dbReference type="NCBI Taxonomy" id="1281767"/>
    <lineage>
        <taxon>Bacteria</taxon>
        <taxon>Bacillati</taxon>
        <taxon>Bacillota</taxon>
        <taxon>Bacilli</taxon>
        <taxon>Bacillales</taxon>
        <taxon>Bacillaceae</taxon>
        <taxon>Tepidibacillus</taxon>
    </lineage>
</organism>